<dbReference type="AlphaFoldDB" id="A0A9Q1GS04"/>
<evidence type="ECO:0000256" key="1">
    <source>
        <dbReference type="SAM" id="MobiDB-lite"/>
    </source>
</evidence>
<keyword evidence="3" id="KW-1185">Reference proteome</keyword>
<name>A0A9Q1GS04_9CARY</name>
<dbReference type="EMBL" id="JAKOGI010001665">
    <property type="protein sequence ID" value="KAJ8424499.1"/>
    <property type="molecule type" value="Genomic_DNA"/>
</dbReference>
<dbReference type="Proteomes" id="UP001153076">
    <property type="component" value="Unassembled WGS sequence"/>
</dbReference>
<comment type="caution">
    <text evidence="2">The sequence shown here is derived from an EMBL/GenBank/DDBJ whole genome shotgun (WGS) entry which is preliminary data.</text>
</comment>
<evidence type="ECO:0000313" key="2">
    <source>
        <dbReference type="EMBL" id="KAJ8424499.1"/>
    </source>
</evidence>
<dbReference type="OrthoDB" id="679318at2759"/>
<sequence length="246" mass="27862">MGFVSFLKVHLKQIPGKLPDAQKFSASTFDVYVTLGVSFHGMQIVEITKSLIDDEYDEVNAVWFKEWMIDQNAWNSLECQTEKDEGESFKKNFVIHLVNCFFSGLKNRYCSKSVLKYVKNVNRIALDFSTTIMKKAIANLHSAHMKFKNIQKKQQPEKHDGGPSFSHTLALHEPDTKAENSATTSVVDIRVSVEKEDHCENVFMDQAKKETNKDNNIPSFSLGLGLSQPNRQSPVPYSTSVPDPKL</sequence>
<proteinExistence type="predicted"/>
<reference evidence="2" key="1">
    <citation type="submission" date="2022-04" db="EMBL/GenBank/DDBJ databases">
        <title>Carnegiea gigantea Genome sequencing and assembly v2.</title>
        <authorList>
            <person name="Copetti D."/>
            <person name="Sanderson M.J."/>
            <person name="Burquez A."/>
            <person name="Wojciechowski M.F."/>
        </authorList>
    </citation>
    <scope>NUCLEOTIDE SEQUENCE</scope>
    <source>
        <strain evidence="2">SGP5-SGP5p</strain>
        <tissue evidence="2">Aerial part</tissue>
    </source>
</reference>
<gene>
    <name evidence="2" type="ORF">Cgig2_020044</name>
</gene>
<feature type="compositionally biased region" description="Polar residues" evidence="1">
    <location>
        <begin position="227"/>
        <end position="246"/>
    </location>
</feature>
<protein>
    <submittedName>
        <fullName evidence="2">Uncharacterized protein</fullName>
    </submittedName>
</protein>
<organism evidence="2 3">
    <name type="scientific">Carnegiea gigantea</name>
    <dbReference type="NCBI Taxonomy" id="171969"/>
    <lineage>
        <taxon>Eukaryota</taxon>
        <taxon>Viridiplantae</taxon>
        <taxon>Streptophyta</taxon>
        <taxon>Embryophyta</taxon>
        <taxon>Tracheophyta</taxon>
        <taxon>Spermatophyta</taxon>
        <taxon>Magnoliopsida</taxon>
        <taxon>eudicotyledons</taxon>
        <taxon>Gunneridae</taxon>
        <taxon>Pentapetalae</taxon>
        <taxon>Caryophyllales</taxon>
        <taxon>Cactineae</taxon>
        <taxon>Cactaceae</taxon>
        <taxon>Cactoideae</taxon>
        <taxon>Echinocereeae</taxon>
        <taxon>Carnegiea</taxon>
    </lineage>
</organism>
<feature type="region of interest" description="Disordered" evidence="1">
    <location>
        <begin position="205"/>
        <end position="246"/>
    </location>
</feature>
<accession>A0A9Q1GS04</accession>
<evidence type="ECO:0000313" key="3">
    <source>
        <dbReference type="Proteomes" id="UP001153076"/>
    </source>
</evidence>